<evidence type="ECO:0000313" key="1">
    <source>
        <dbReference type="EMBL" id="TNN44915.1"/>
    </source>
</evidence>
<name>A0A4Z2FVL4_9TELE</name>
<accession>A0A4Z2FVL4</accession>
<comment type="caution">
    <text evidence="1">The sequence shown here is derived from an EMBL/GenBank/DDBJ whole genome shotgun (WGS) entry which is preliminary data.</text>
</comment>
<evidence type="ECO:0000313" key="2">
    <source>
        <dbReference type="Proteomes" id="UP000314294"/>
    </source>
</evidence>
<dbReference type="Proteomes" id="UP000314294">
    <property type="component" value="Unassembled WGS sequence"/>
</dbReference>
<keyword evidence="2" id="KW-1185">Reference proteome</keyword>
<reference evidence="1 2" key="1">
    <citation type="submission" date="2019-03" db="EMBL/GenBank/DDBJ databases">
        <title>First draft genome of Liparis tanakae, snailfish: a comprehensive survey of snailfish specific genes.</title>
        <authorList>
            <person name="Kim W."/>
            <person name="Song I."/>
            <person name="Jeong J.-H."/>
            <person name="Kim D."/>
            <person name="Kim S."/>
            <person name="Ryu S."/>
            <person name="Song J.Y."/>
            <person name="Lee S.K."/>
        </authorList>
    </citation>
    <scope>NUCLEOTIDE SEQUENCE [LARGE SCALE GENOMIC DNA]</scope>
    <source>
        <tissue evidence="1">Muscle</tissue>
    </source>
</reference>
<protein>
    <submittedName>
        <fullName evidence="1">Uncharacterized protein</fullName>
    </submittedName>
</protein>
<dbReference type="AlphaFoldDB" id="A0A4Z2FVL4"/>
<dbReference type="EMBL" id="SRLO01000877">
    <property type="protein sequence ID" value="TNN44915.1"/>
    <property type="molecule type" value="Genomic_DNA"/>
</dbReference>
<proteinExistence type="predicted"/>
<gene>
    <name evidence="1" type="ORF">EYF80_044889</name>
</gene>
<organism evidence="1 2">
    <name type="scientific">Liparis tanakae</name>
    <name type="common">Tanaka's snailfish</name>
    <dbReference type="NCBI Taxonomy" id="230148"/>
    <lineage>
        <taxon>Eukaryota</taxon>
        <taxon>Metazoa</taxon>
        <taxon>Chordata</taxon>
        <taxon>Craniata</taxon>
        <taxon>Vertebrata</taxon>
        <taxon>Euteleostomi</taxon>
        <taxon>Actinopterygii</taxon>
        <taxon>Neopterygii</taxon>
        <taxon>Teleostei</taxon>
        <taxon>Neoteleostei</taxon>
        <taxon>Acanthomorphata</taxon>
        <taxon>Eupercaria</taxon>
        <taxon>Perciformes</taxon>
        <taxon>Cottioidei</taxon>
        <taxon>Cottales</taxon>
        <taxon>Liparidae</taxon>
        <taxon>Liparis</taxon>
    </lineage>
</organism>
<sequence length="80" mass="9008">MSRQWERSSSSDSSTAFRLNPTGQARSCWVSTMSTVERDEANGVSPYSISYMQTPRDHQSHSGPYLPFPSSMAWRISGEM</sequence>